<protein>
    <submittedName>
        <fullName evidence="1">Uncharacterized protein</fullName>
    </submittedName>
</protein>
<accession>A0ACC2SA81</accession>
<reference evidence="1" key="1">
    <citation type="submission" date="2022-04" db="EMBL/GenBank/DDBJ databases">
        <title>Genome of the entomopathogenic fungus Entomophthora muscae.</title>
        <authorList>
            <person name="Elya C."/>
            <person name="Lovett B.R."/>
            <person name="Lee E."/>
            <person name="Macias A.M."/>
            <person name="Hajek A.E."/>
            <person name="De Bivort B.L."/>
            <person name="Kasson M.T."/>
            <person name="De Fine Licht H.H."/>
            <person name="Stajich J.E."/>
        </authorList>
    </citation>
    <scope>NUCLEOTIDE SEQUENCE</scope>
    <source>
        <strain evidence="1">Berkeley</strain>
    </source>
</reference>
<sequence length="127" mass="14134">METASYYPVISVTLVGQSASYLIKLAPLPWWALPSSQQSKLAAKANGTPTDMWYSALGASTKRERIAMLKKAFLFVSGGNLYSFINHFLTQTEFEKTELLPAVQNKELNGILENLKDLLESSPQKHL</sequence>
<keyword evidence="2" id="KW-1185">Reference proteome</keyword>
<evidence type="ECO:0000313" key="1">
    <source>
        <dbReference type="EMBL" id="KAJ9059201.1"/>
    </source>
</evidence>
<comment type="caution">
    <text evidence="1">The sequence shown here is derived from an EMBL/GenBank/DDBJ whole genome shotgun (WGS) entry which is preliminary data.</text>
</comment>
<organism evidence="1 2">
    <name type="scientific">Entomophthora muscae</name>
    <dbReference type="NCBI Taxonomy" id="34485"/>
    <lineage>
        <taxon>Eukaryota</taxon>
        <taxon>Fungi</taxon>
        <taxon>Fungi incertae sedis</taxon>
        <taxon>Zoopagomycota</taxon>
        <taxon>Entomophthoromycotina</taxon>
        <taxon>Entomophthoromycetes</taxon>
        <taxon>Entomophthorales</taxon>
        <taxon>Entomophthoraceae</taxon>
        <taxon>Entomophthora</taxon>
    </lineage>
</organism>
<evidence type="ECO:0000313" key="2">
    <source>
        <dbReference type="Proteomes" id="UP001165960"/>
    </source>
</evidence>
<proteinExistence type="predicted"/>
<dbReference type="EMBL" id="QTSX02005693">
    <property type="protein sequence ID" value="KAJ9059201.1"/>
    <property type="molecule type" value="Genomic_DNA"/>
</dbReference>
<dbReference type="Proteomes" id="UP001165960">
    <property type="component" value="Unassembled WGS sequence"/>
</dbReference>
<gene>
    <name evidence="1" type="ORF">DSO57_1005123</name>
</gene>
<name>A0ACC2SA81_9FUNG</name>